<evidence type="ECO:0000313" key="1">
    <source>
        <dbReference type="EMBL" id="MCI44785.1"/>
    </source>
</evidence>
<name>A0A392SA88_9FABA</name>
<dbReference type="AlphaFoldDB" id="A0A392SA88"/>
<sequence>RPSPPSQPPLKQKKQKKVIRFRSFSTSRLRFPPPATHPIPKGMLIVMPKQVLFD</sequence>
<proteinExistence type="predicted"/>
<accession>A0A392SA88</accession>
<dbReference type="Proteomes" id="UP000265520">
    <property type="component" value="Unassembled WGS sequence"/>
</dbReference>
<feature type="non-terminal residue" evidence="1">
    <location>
        <position position="1"/>
    </location>
</feature>
<comment type="caution">
    <text evidence="1">The sequence shown here is derived from an EMBL/GenBank/DDBJ whole genome shotgun (WGS) entry which is preliminary data.</text>
</comment>
<protein>
    <submittedName>
        <fullName evidence="1">Uncharacterized protein</fullName>
    </submittedName>
</protein>
<reference evidence="1 2" key="1">
    <citation type="journal article" date="2018" name="Front. Plant Sci.">
        <title>Red Clover (Trifolium pratense) and Zigzag Clover (T. medium) - A Picture of Genomic Similarities and Differences.</title>
        <authorList>
            <person name="Dluhosova J."/>
            <person name="Istvanek J."/>
            <person name="Nedelnik J."/>
            <person name="Repkova J."/>
        </authorList>
    </citation>
    <scope>NUCLEOTIDE SEQUENCE [LARGE SCALE GENOMIC DNA]</scope>
    <source>
        <strain evidence="2">cv. 10/8</strain>
        <tissue evidence="1">Leaf</tissue>
    </source>
</reference>
<dbReference type="EMBL" id="LXQA010335195">
    <property type="protein sequence ID" value="MCI44785.1"/>
    <property type="molecule type" value="Genomic_DNA"/>
</dbReference>
<evidence type="ECO:0000313" key="2">
    <source>
        <dbReference type="Proteomes" id="UP000265520"/>
    </source>
</evidence>
<organism evidence="1 2">
    <name type="scientific">Trifolium medium</name>
    <dbReference type="NCBI Taxonomy" id="97028"/>
    <lineage>
        <taxon>Eukaryota</taxon>
        <taxon>Viridiplantae</taxon>
        <taxon>Streptophyta</taxon>
        <taxon>Embryophyta</taxon>
        <taxon>Tracheophyta</taxon>
        <taxon>Spermatophyta</taxon>
        <taxon>Magnoliopsida</taxon>
        <taxon>eudicotyledons</taxon>
        <taxon>Gunneridae</taxon>
        <taxon>Pentapetalae</taxon>
        <taxon>rosids</taxon>
        <taxon>fabids</taxon>
        <taxon>Fabales</taxon>
        <taxon>Fabaceae</taxon>
        <taxon>Papilionoideae</taxon>
        <taxon>50 kb inversion clade</taxon>
        <taxon>NPAAA clade</taxon>
        <taxon>Hologalegina</taxon>
        <taxon>IRL clade</taxon>
        <taxon>Trifolieae</taxon>
        <taxon>Trifolium</taxon>
    </lineage>
</organism>
<keyword evidence="2" id="KW-1185">Reference proteome</keyword>